<dbReference type="OrthoDB" id="7340239at2"/>
<dbReference type="AlphaFoldDB" id="A0A4R2QBU6"/>
<dbReference type="Gene3D" id="1.20.1270.180">
    <property type="match status" value="1"/>
</dbReference>
<dbReference type="EMBL" id="SLXP01000001">
    <property type="protein sequence ID" value="TCP44355.1"/>
    <property type="molecule type" value="Genomic_DNA"/>
</dbReference>
<feature type="domain" description="Lysozyme inhibitor LprI-like N-terminal" evidence="2">
    <location>
        <begin position="29"/>
        <end position="117"/>
    </location>
</feature>
<gene>
    <name evidence="3" type="ORF">EV662_101448</name>
</gene>
<dbReference type="PANTHER" id="PTHR39176">
    <property type="entry name" value="PERIPLASMIC PROTEIN-RELATED"/>
    <property type="match status" value="1"/>
</dbReference>
<evidence type="ECO:0000259" key="2">
    <source>
        <dbReference type="Pfam" id="PF07007"/>
    </source>
</evidence>
<keyword evidence="1" id="KW-0732">Signal</keyword>
<feature type="chain" id="PRO_5020279786" evidence="1">
    <location>
        <begin position="26"/>
        <end position="122"/>
    </location>
</feature>
<dbReference type="PANTHER" id="PTHR39176:SF1">
    <property type="entry name" value="PERIPLASMIC PROTEIN"/>
    <property type="match status" value="1"/>
</dbReference>
<organism evidence="3 4">
    <name type="scientific">Rhodovulum marinum</name>
    <dbReference type="NCBI Taxonomy" id="320662"/>
    <lineage>
        <taxon>Bacteria</taxon>
        <taxon>Pseudomonadati</taxon>
        <taxon>Pseudomonadota</taxon>
        <taxon>Alphaproteobacteria</taxon>
        <taxon>Rhodobacterales</taxon>
        <taxon>Paracoccaceae</taxon>
        <taxon>Rhodovulum</taxon>
    </lineage>
</organism>
<reference evidence="3 4" key="1">
    <citation type="submission" date="2019-03" db="EMBL/GenBank/DDBJ databases">
        <title>Genomic Encyclopedia of Type Strains, Phase IV (KMG-IV): sequencing the most valuable type-strain genomes for metagenomic binning, comparative biology and taxonomic classification.</title>
        <authorList>
            <person name="Goeker M."/>
        </authorList>
    </citation>
    <scope>NUCLEOTIDE SEQUENCE [LARGE SCALE GENOMIC DNA]</scope>
    <source>
        <strain evidence="3 4">DSM 18063</strain>
    </source>
</reference>
<feature type="signal peptide" evidence="1">
    <location>
        <begin position="1"/>
        <end position="25"/>
    </location>
</feature>
<dbReference type="Proteomes" id="UP000294835">
    <property type="component" value="Unassembled WGS sequence"/>
</dbReference>
<protein>
    <submittedName>
        <fullName evidence="3">Uncharacterized protein YecT (DUF1311 family)</fullName>
    </submittedName>
</protein>
<dbReference type="InterPro" id="IPR009739">
    <property type="entry name" value="LprI-like_N"/>
</dbReference>
<dbReference type="Pfam" id="PF07007">
    <property type="entry name" value="LprI"/>
    <property type="match status" value="1"/>
</dbReference>
<sequence length="122" mass="12850">MSRLPGRRLAAMLAVLAGAPVSAVAACPGQTQLEMNDCAAAAHGIADAELNAVWSVVKPQMDSAGVGARLLDAQRKWIDFRDAACAAEVALFEGGSIAPLVYSNCLTRLTQRRTEDLRALVN</sequence>
<accession>A0A4R2QBU6</accession>
<name>A0A4R2QBU6_9RHOB</name>
<dbReference type="PROSITE" id="PS51257">
    <property type="entry name" value="PROKAR_LIPOPROTEIN"/>
    <property type="match status" value="1"/>
</dbReference>
<comment type="caution">
    <text evidence="3">The sequence shown here is derived from an EMBL/GenBank/DDBJ whole genome shotgun (WGS) entry which is preliminary data.</text>
</comment>
<evidence type="ECO:0000256" key="1">
    <source>
        <dbReference type="SAM" id="SignalP"/>
    </source>
</evidence>
<evidence type="ECO:0000313" key="4">
    <source>
        <dbReference type="Proteomes" id="UP000294835"/>
    </source>
</evidence>
<dbReference type="RefSeq" id="WP_132460486.1">
    <property type="nucleotide sequence ID" value="NZ_SLXP01000001.1"/>
</dbReference>
<evidence type="ECO:0000313" key="3">
    <source>
        <dbReference type="EMBL" id="TCP44355.1"/>
    </source>
</evidence>
<keyword evidence="4" id="KW-1185">Reference proteome</keyword>
<proteinExistence type="predicted"/>